<keyword evidence="2 5" id="KW-0378">Hydrolase</keyword>
<dbReference type="Gene3D" id="3.40.50.1820">
    <property type="entry name" value="alpha/beta hydrolase"/>
    <property type="match status" value="1"/>
</dbReference>
<gene>
    <name evidence="7" type="ORF">ACH5RR_029056</name>
</gene>
<dbReference type="PANTHER" id="PTHR31828:SF1">
    <property type="entry name" value="PHOSPHOLIPASE A1-IIGAMMA"/>
    <property type="match status" value="1"/>
</dbReference>
<dbReference type="EMBL" id="JBJUIK010000012">
    <property type="protein sequence ID" value="KAL3509655.1"/>
    <property type="molecule type" value="Genomic_DNA"/>
</dbReference>
<dbReference type="InterPro" id="IPR033556">
    <property type="entry name" value="PLA"/>
</dbReference>
<evidence type="ECO:0000256" key="2">
    <source>
        <dbReference type="ARBA" id="ARBA00022801"/>
    </source>
</evidence>
<dbReference type="FunFam" id="3.40.50.1820:FF:000065">
    <property type="entry name" value="Phospholipase A1-II 3"/>
    <property type="match status" value="1"/>
</dbReference>
<accession>A0ABD2YU59</accession>
<evidence type="ECO:0000256" key="3">
    <source>
        <dbReference type="ARBA" id="ARBA00022963"/>
    </source>
</evidence>
<dbReference type="GO" id="GO:0016042">
    <property type="term" value="P:lipid catabolic process"/>
    <property type="evidence" value="ECO:0007669"/>
    <property type="project" value="UniProtKB-UniRule"/>
</dbReference>
<dbReference type="EC" id="3.1.1.-" evidence="5"/>
<keyword evidence="8" id="KW-1185">Reference proteome</keyword>
<comment type="function">
    <text evidence="5">Acylhydrolase that catalyzes the hydrolysis of phospholipids at the sn-1 position.</text>
</comment>
<dbReference type="PANTHER" id="PTHR31828">
    <property type="entry name" value="PHOSPHOLIPASE A1-IIGAMMA"/>
    <property type="match status" value="1"/>
</dbReference>
<evidence type="ECO:0000256" key="1">
    <source>
        <dbReference type="ARBA" id="ARBA00010701"/>
    </source>
</evidence>
<evidence type="ECO:0000256" key="4">
    <source>
        <dbReference type="ARBA" id="ARBA00023098"/>
    </source>
</evidence>
<evidence type="ECO:0000259" key="6">
    <source>
        <dbReference type="Pfam" id="PF01764"/>
    </source>
</evidence>
<evidence type="ECO:0000313" key="7">
    <source>
        <dbReference type="EMBL" id="KAL3509655.1"/>
    </source>
</evidence>
<dbReference type="InterPro" id="IPR002921">
    <property type="entry name" value="Fungal_lipase-type"/>
</dbReference>
<feature type="domain" description="Fungal lipase-type" evidence="6">
    <location>
        <begin position="136"/>
        <end position="294"/>
    </location>
</feature>
<dbReference type="SUPFAM" id="SSF53474">
    <property type="entry name" value="alpha/beta-Hydrolases"/>
    <property type="match status" value="1"/>
</dbReference>
<dbReference type="AlphaFoldDB" id="A0ABD2YU59"/>
<dbReference type="Proteomes" id="UP001630127">
    <property type="component" value="Unassembled WGS sequence"/>
</dbReference>
<keyword evidence="3 5" id="KW-0442">Lipid degradation</keyword>
<organism evidence="7 8">
    <name type="scientific">Cinchona calisaya</name>
    <dbReference type="NCBI Taxonomy" id="153742"/>
    <lineage>
        <taxon>Eukaryota</taxon>
        <taxon>Viridiplantae</taxon>
        <taxon>Streptophyta</taxon>
        <taxon>Embryophyta</taxon>
        <taxon>Tracheophyta</taxon>
        <taxon>Spermatophyta</taxon>
        <taxon>Magnoliopsida</taxon>
        <taxon>eudicotyledons</taxon>
        <taxon>Gunneridae</taxon>
        <taxon>Pentapetalae</taxon>
        <taxon>asterids</taxon>
        <taxon>lamiids</taxon>
        <taxon>Gentianales</taxon>
        <taxon>Rubiaceae</taxon>
        <taxon>Cinchonoideae</taxon>
        <taxon>Cinchoneae</taxon>
        <taxon>Cinchona</taxon>
    </lineage>
</organism>
<dbReference type="InterPro" id="IPR029058">
    <property type="entry name" value="AB_hydrolase_fold"/>
</dbReference>
<dbReference type="GO" id="GO:0005737">
    <property type="term" value="C:cytoplasm"/>
    <property type="evidence" value="ECO:0007669"/>
    <property type="project" value="UniProtKB-ARBA"/>
</dbReference>
<proteinExistence type="inferred from homology"/>
<dbReference type="Pfam" id="PF01764">
    <property type="entry name" value="Lipase_3"/>
    <property type="match status" value="1"/>
</dbReference>
<comment type="similarity">
    <text evidence="1 5">Belongs to the AB hydrolase superfamily. Lipase family.</text>
</comment>
<reference evidence="7 8" key="1">
    <citation type="submission" date="2024-11" db="EMBL/GenBank/DDBJ databases">
        <title>A near-complete genome assembly of Cinchona calisaya.</title>
        <authorList>
            <person name="Lian D.C."/>
            <person name="Zhao X.W."/>
            <person name="Wei L."/>
        </authorList>
    </citation>
    <scope>NUCLEOTIDE SEQUENCE [LARGE SCALE GENOMIC DNA]</scope>
    <source>
        <tissue evidence="7">Nenye</tissue>
    </source>
</reference>
<dbReference type="CDD" id="cd00519">
    <property type="entry name" value="Lipase_3"/>
    <property type="match status" value="1"/>
</dbReference>
<protein>
    <recommendedName>
        <fullName evidence="5">Phospholipase A1</fullName>
        <ecNumber evidence="5">3.1.1.-</ecNumber>
    </recommendedName>
</protein>
<comment type="caution">
    <text evidence="7">The sequence shown here is derived from an EMBL/GenBank/DDBJ whole genome shotgun (WGS) entry which is preliminary data.</text>
</comment>
<sequence length="398" mass="44533">MIKGIAKRWRLLSGQDNWKNLLEPLDLDLRRYIIHCGERAQATYDTFDYCKVSKYAGSSTYAKSALFKSVGLLKGNPFKYRVVKYLYATSKISVPDAFIMKSLSNQSIFKESNFIGYVALATDEGKIALGRRDILIAWRGTITATEWLNDFDFPLVPASMIVGNSSNANVHQGFLSIYTSSNPDSIYNISSARDQVLHEVKKLVEDFKNEEISITVTGHSLGGALSILNAADIVANGYNKTKGQPNKTCMVTGIVFGSPRVGDSEFTDAFQSLNDLHLLSVKNVPDIVPDIPPFPYDSNIGTELQIDSRNSPYLKNTPLNYMAFHLLEAAYLHNIAGTQGARGGFHLEIKRDISLVNKDQDILKEEYLVPPDWWCLKNKGMVQQDDGSWKLDDHNRDD</sequence>
<name>A0ABD2YU59_9GENT</name>
<dbReference type="GO" id="GO:0008970">
    <property type="term" value="F:phospholipase A1 activity"/>
    <property type="evidence" value="ECO:0007669"/>
    <property type="project" value="UniProtKB-UniRule"/>
</dbReference>
<evidence type="ECO:0000313" key="8">
    <source>
        <dbReference type="Proteomes" id="UP001630127"/>
    </source>
</evidence>
<evidence type="ECO:0000256" key="5">
    <source>
        <dbReference type="RuleBase" id="RU367093"/>
    </source>
</evidence>
<keyword evidence="4 5" id="KW-0443">Lipid metabolism</keyword>